<comment type="caution">
    <text evidence="2">The sequence shown here is derived from an EMBL/GenBank/DDBJ whole genome shotgun (WGS) entry which is preliminary data.</text>
</comment>
<keyword evidence="1" id="KW-1133">Transmembrane helix</keyword>
<proteinExistence type="predicted"/>
<evidence type="ECO:0000256" key="1">
    <source>
        <dbReference type="SAM" id="Phobius"/>
    </source>
</evidence>
<gene>
    <name evidence="2" type="ORF">FHP08_06830</name>
</gene>
<evidence type="ECO:0008006" key="4">
    <source>
        <dbReference type="Google" id="ProtNLM"/>
    </source>
</evidence>
<feature type="transmembrane region" description="Helical" evidence="1">
    <location>
        <begin position="404"/>
        <end position="426"/>
    </location>
</feature>
<feature type="transmembrane region" description="Helical" evidence="1">
    <location>
        <begin position="329"/>
        <end position="357"/>
    </location>
</feature>
<dbReference type="Proteomes" id="UP000321548">
    <property type="component" value="Unassembled WGS sequence"/>
</dbReference>
<feature type="transmembrane region" description="Helical" evidence="1">
    <location>
        <begin position="261"/>
        <end position="281"/>
    </location>
</feature>
<reference evidence="2 3" key="1">
    <citation type="submission" date="2019-06" db="EMBL/GenBank/DDBJ databases">
        <title>Quisquiliibacterium sp. nov., isolated from a maize field.</title>
        <authorList>
            <person name="Lin S.-Y."/>
            <person name="Tsai C.-F."/>
            <person name="Young C.-C."/>
        </authorList>
    </citation>
    <scope>NUCLEOTIDE SEQUENCE [LARGE SCALE GENOMIC DNA]</scope>
    <source>
        <strain evidence="2 3">CC-CFT501</strain>
    </source>
</reference>
<evidence type="ECO:0000313" key="2">
    <source>
        <dbReference type="EMBL" id="TXL67313.1"/>
    </source>
</evidence>
<name>A0A5C8P2D1_9BURK</name>
<evidence type="ECO:0000313" key="3">
    <source>
        <dbReference type="Proteomes" id="UP000321548"/>
    </source>
</evidence>
<sequence length="449" mass="45332">MAGQTPASRRPKPAGAFVAGAASRLLPASVPLRFFGAATFFHLLAWLALLAGSGEAARFAGGLGWTLAALHLATLGVLAMTAIGASLQLLPVATRQPIGATRLPALLWWLYAPGVALLAAGMGTGRVVLLATGATAVAGGLLAFAALLARNLIGARGMPAVVAHGWVALAALAATLVTGLSLVSAYAGLPSLDRGAALALHVALAGYGFMGMLALGLSYILVPMFALAPVPDTRPALISCALAAAALGLAAGAALGLAPALARAGAALAAAAAVAVHLALMRRALREGMRRELGRSFALVRISWALLGASLTAGLAVALDVPIPGAPTLFGLLLVVGWLLGFLFGILQRILPFLAAMHKPAGVRVPRTPSSLTDDRPLAVHFHCHLAALALLCVAVVADNATLVSVAAGFGALGACAFAAFFATVVHRMRRPARASRLDPGQDAHARQP</sequence>
<feature type="transmembrane region" description="Helical" evidence="1">
    <location>
        <begin position="34"/>
        <end position="52"/>
    </location>
</feature>
<feature type="transmembrane region" description="Helical" evidence="1">
    <location>
        <begin position="128"/>
        <end position="149"/>
    </location>
</feature>
<accession>A0A5C8P2D1</accession>
<dbReference type="OrthoDB" id="5295665at2"/>
<feature type="transmembrane region" description="Helical" evidence="1">
    <location>
        <begin position="198"/>
        <end position="222"/>
    </location>
</feature>
<keyword evidence="3" id="KW-1185">Reference proteome</keyword>
<feature type="transmembrane region" description="Helical" evidence="1">
    <location>
        <begin position="302"/>
        <end position="323"/>
    </location>
</feature>
<dbReference type="RefSeq" id="WP_147703561.1">
    <property type="nucleotide sequence ID" value="NZ_VDUY01000002.1"/>
</dbReference>
<protein>
    <recommendedName>
        <fullName evidence="4">NnrS family protein</fullName>
    </recommendedName>
</protein>
<keyword evidence="1" id="KW-0812">Transmembrane</keyword>
<keyword evidence="1" id="KW-0472">Membrane</keyword>
<organism evidence="2 3">
    <name type="scientific">Zeimonas arvi</name>
    <dbReference type="NCBI Taxonomy" id="2498847"/>
    <lineage>
        <taxon>Bacteria</taxon>
        <taxon>Pseudomonadati</taxon>
        <taxon>Pseudomonadota</taxon>
        <taxon>Betaproteobacteria</taxon>
        <taxon>Burkholderiales</taxon>
        <taxon>Burkholderiaceae</taxon>
        <taxon>Zeimonas</taxon>
    </lineage>
</organism>
<feature type="transmembrane region" description="Helical" evidence="1">
    <location>
        <begin position="234"/>
        <end position="255"/>
    </location>
</feature>
<feature type="transmembrane region" description="Helical" evidence="1">
    <location>
        <begin position="378"/>
        <end position="398"/>
    </location>
</feature>
<feature type="transmembrane region" description="Helical" evidence="1">
    <location>
        <begin position="161"/>
        <end position="186"/>
    </location>
</feature>
<feature type="transmembrane region" description="Helical" evidence="1">
    <location>
        <begin position="72"/>
        <end position="93"/>
    </location>
</feature>
<feature type="transmembrane region" description="Helical" evidence="1">
    <location>
        <begin position="105"/>
        <end position="122"/>
    </location>
</feature>
<dbReference type="AlphaFoldDB" id="A0A5C8P2D1"/>
<dbReference type="EMBL" id="VDUY01000002">
    <property type="protein sequence ID" value="TXL67313.1"/>
    <property type="molecule type" value="Genomic_DNA"/>
</dbReference>